<dbReference type="AlphaFoldDB" id="A0AAV5RT25"/>
<accession>A0AAV5RT25</accession>
<gene>
    <name evidence="2" type="ORF">DAKH74_010140</name>
</gene>
<keyword evidence="3" id="KW-1185">Reference proteome</keyword>
<feature type="region of interest" description="Disordered" evidence="1">
    <location>
        <begin position="1"/>
        <end position="27"/>
    </location>
</feature>
<reference evidence="2 3" key="1">
    <citation type="journal article" date="2023" name="Elife">
        <title>Identification of key yeast species and microbe-microbe interactions impacting larval growth of Drosophila in the wild.</title>
        <authorList>
            <person name="Mure A."/>
            <person name="Sugiura Y."/>
            <person name="Maeda R."/>
            <person name="Honda K."/>
            <person name="Sakurai N."/>
            <person name="Takahashi Y."/>
            <person name="Watada M."/>
            <person name="Katoh T."/>
            <person name="Gotoh A."/>
            <person name="Gotoh Y."/>
            <person name="Taniguchi I."/>
            <person name="Nakamura K."/>
            <person name="Hayashi T."/>
            <person name="Katayama T."/>
            <person name="Uemura T."/>
            <person name="Hattori Y."/>
        </authorList>
    </citation>
    <scope>NUCLEOTIDE SEQUENCE [LARGE SCALE GENOMIC DNA]</scope>
    <source>
        <strain evidence="2 3">KH-74</strain>
    </source>
</reference>
<proteinExistence type="predicted"/>
<evidence type="ECO:0000313" key="3">
    <source>
        <dbReference type="Proteomes" id="UP001377567"/>
    </source>
</evidence>
<dbReference type="Proteomes" id="UP001377567">
    <property type="component" value="Unassembled WGS sequence"/>
</dbReference>
<dbReference type="EMBL" id="BTGD01000002">
    <property type="protein sequence ID" value="GMM54398.1"/>
    <property type="molecule type" value="Genomic_DNA"/>
</dbReference>
<sequence>MVQSGHGRNAADGAVTNSTRHSESNVDKPKYFVADAIRIPMSPFQIKISKVVNQLTLDIDIETFRRARESIPNNLTPGYSHMKRHHAQATPLSPSSCCVLTIMAGPCSYHHTQPPLVK</sequence>
<protein>
    <submittedName>
        <fullName evidence="2">Uncharacterized protein</fullName>
    </submittedName>
</protein>
<evidence type="ECO:0000256" key="1">
    <source>
        <dbReference type="SAM" id="MobiDB-lite"/>
    </source>
</evidence>
<comment type="caution">
    <text evidence="2">The sequence shown here is derived from an EMBL/GenBank/DDBJ whole genome shotgun (WGS) entry which is preliminary data.</text>
</comment>
<evidence type="ECO:0000313" key="2">
    <source>
        <dbReference type="EMBL" id="GMM54398.1"/>
    </source>
</evidence>
<organism evidence="2 3">
    <name type="scientific">Maudiozyma humilis</name>
    <name type="common">Sour dough yeast</name>
    <name type="synonym">Kazachstania humilis</name>
    <dbReference type="NCBI Taxonomy" id="51915"/>
    <lineage>
        <taxon>Eukaryota</taxon>
        <taxon>Fungi</taxon>
        <taxon>Dikarya</taxon>
        <taxon>Ascomycota</taxon>
        <taxon>Saccharomycotina</taxon>
        <taxon>Saccharomycetes</taxon>
        <taxon>Saccharomycetales</taxon>
        <taxon>Saccharomycetaceae</taxon>
        <taxon>Maudiozyma</taxon>
    </lineage>
</organism>
<name>A0AAV5RT25_MAUHU</name>